<comment type="pathway">
    <text evidence="3 17">Amino-acid biosynthesis; L-leucine biosynthesis; L-leucine from 3-methyl-2-oxobutanoate: step 3/4.</text>
</comment>
<comment type="cofactor">
    <cofactor evidence="2">
        <name>Mn(2+)</name>
        <dbReference type="ChEBI" id="CHEBI:29035"/>
    </cofactor>
</comment>
<evidence type="ECO:0000313" key="20">
    <source>
        <dbReference type="Proteomes" id="UP001524570"/>
    </source>
</evidence>
<sequence>MKNYKIAILAGDGIGPEITAEAVKVLKVIEERNDVSFELLPAAFGACAYFESGSAFPHQTKAICDEADAILKGPIGLSHEDSKRIPIDEQPERGALLPLRRRYNTYANFRPVSLPKSLGHFSPLKAEVIGEGIDLVIVRELVGGLYFGEKEMGVNDAGLRYVRETLEYDESQIRQIMQQAFKLASKRRKLLHNIHKSNVLKSSVLWNEVMEEVAKDYPDVQVVNMLVDAAATALCLKPTQFDVMVMENMFGDILSDQGGGILGSLGLMPSACIGPDKAYYEPSHGSAPDIAGKNIANPYSMIGSVAMMLENSFDMEAEAKNVWAAMQGVFADGYSTADLSKPGSGVTMISTVEFGDKVVEKLRQMPKV</sequence>
<dbReference type="PANTHER" id="PTHR42979">
    <property type="entry name" value="3-ISOPROPYLMALATE DEHYDROGENASE"/>
    <property type="match status" value="1"/>
</dbReference>
<dbReference type="InterPro" id="IPR024084">
    <property type="entry name" value="IsoPropMal-DH-like_dom"/>
</dbReference>
<evidence type="ECO:0000256" key="7">
    <source>
        <dbReference type="ARBA" id="ARBA00019276"/>
    </source>
</evidence>
<dbReference type="RefSeq" id="WP_256608320.1">
    <property type="nucleotide sequence ID" value="NZ_JANIBL010000073.1"/>
</dbReference>
<keyword evidence="9" id="KW-0028">Amino-acid biosynthesis</keyword>
<comment type="caution">
    <text evidence="19">The sequence shown here is derived from an EMBL/GenBank/DDBJ whole genome shotgun (WGS) entry which is preliminary data.</text>
</comment>
<evidence type="ECO:0000256" key="4">
    <source>
        <dbReference type="ARBA" id="ARBA00008319"/>
    </source>
</evidence>
<comment type="catalytic activity">
    <reaction evidence="1 17">
        <text>(2R,3S)-3-isopropylmalate + NAD(+) = 4-methyl-2-oxopentanoate + CO2 + NADH</text>
        <dbReference type="Rhea" id="RHEA:32271"/>
        <dbReference type="ChEBI" id="CHEBI:16526"/>
        <dbReference type="ChEBI" id="CHEBI:17865"/>
        <dbReference type="ChEBI" id="CHEBI:35121"/>
        <dbReference type="ChEBI" id="CHEBI:57540"/>
        <dbReference type="ChEBI" id="CHEBI:57945"/>
        <dbReference type="EC" id="1.1.1.85"/>
    </reaction>
</comment>
<evidence type="ECO:0000256" key="10">
    <source>
        <dbReference type="ARBA" id="ARBA00022723"/>
    </source>
</evidence>
<keyword evidence="20" id="KW-1185">Reference proteome</keyword>
<dbReference type="InterPro" id="IPR019818">
    <property type="entry name" value="IsoCit/isopropylmalate_DH_CS"/>
</dbReference>
<evidence type="ECO:0000256" key="15">
    <source>
        <dbReference type="NCBIfam" id="TIGR00169"/>
    </source>
</evidence>
<evidence type="ECO:0000256" key="12">
    <source>
        <dbReference type="ARBA" id="ARBA00023002"/>
    </source>
</evidence>
<evidence type="ECO:0000256" key="6">
    <source>
        <dbReference type="ARBA" id="ARBA00013101"/>
    </source>
</evidence>
<dbReference type="EMBL" id="JANIBL010000073">
    <property type="protein sequence ID" value="MCQ8119467.1"/>
    <property type="molecule type" value="Genomic_DNA"/>
</dbReference>
<dbReference type="SMART" id="SM01329">
    <property type="entry name" value="Iso_dh"/>
    <property type="match status" value="1"/>
</dbReference>
<evidence type="ECO:0000256" key="5">
    <source>
        <dbReference type="ARBA" id="ARBA00011738"/>
    </source>
</evidence>
<evidence type="ECO:0000259" key="18">
    <source>
        <dbReference type="SMART" id="SM01329"/>
    </source>
</evidence>
<evidence type="ECO:0000313" key="19">
    <source>
        <dbReference type="EMBL" id="MCQ8119467.1"/>
    </source>
</evidence>
<keyword evidence="12 16" id="KW-0560">Oxidoreductase</keyword>
<accession>A0ABT1TXH5</accession>
<dbReference type="NCBIfam" id="TIGR00169">
    <property type="entry name" value="leuB"/>
    <property type="match status" value="1"/>
</dbReference>
<comment type="subunit">
    <text evidence="5 17">Homodimer.</text>
</comment>
<evidence type="ECO:0000256" key="11">
    <source>
        <dbReference type="ARBA" id="ARBA00022842"/>
    </source>
</evidence>
<dbReference type="SUPFAM" id="SSF53659">
    <property type="entry name" value="Isocitrate/Isopropylmalate dehydrogenase-like"/>
    <property type="match status" value="1"/>
</dbReference>
<dbReference type="EC" id="1.1.1.85" evidence="6 15"/>
<dbReference type="PANTHER" id="PTHR42979:SF1">
    <property type="entry name" value="3-ISOPROPYLMALATE DEHYDROGENASE"/>
    <property type="match status" value="1"/>
</dbReference>
<reference evidence="19 20" key="1">
    <citation type="submission" date="2022-07" db="EMBL/GenBank/DDBJ databases">
        <title>Methylomonas rivi sp. nov., Methylomonas rosea sp. nov., Methylomonas aureus sp. nov. and Methylomonas subterranea sp. nov., four novel methanotrophs isolated from a freshwater creek and the deep terrestrial subsurface.</title>
        <authorList>
            <person name="Abin C."/>
            <person name="Sankaranarayanan K."/>
            <person name="Garner C."/>
            <person name="Sindelar R."/>
            <person name="Kotary K."/>
            <person name="Garner R."/>
            <person name="Barclay S."/>
            <person name="Lawson P."/>
            <person name="Krumholz L."/>
        </authorList>
    </citation>
    <scope>NUCLEOTIDE SEQUENCE [LARGE SCALE GENOMIC DNA]</scope>
    <source>
        <strain evidence="19 20">WSC-7</strain>
    </source>
</reference>
<evidence type="ECO:0000256" key="1">
    <source>
        <dbReference type="ARBA" id="ARBA00000624"/>
    </source>
</evidence>
<keyword evidence="13 17" id="KW-0520">NAD</keyword>
<feature type="domain" description="Isopropylmalate dehydrogenase-like" evidence="18">
    <location>
        <begin position="5"/>
        <end position="358"/>
    </location>
</feature>
<gene>
    <name evidence="19" type="primary">leuB</name>
    <name evidence="19" type="ORF">NP589_18725</name>
</gene>
<evidence type="ECO:0000256" key="9">
    <source>
        <dbReference type="ARBA" id="ARBA00022605"/>
    </source>
</evidence>
<comment type="cofactor">
    <cofactor evidence="17">
        <name>Mg(2+)</name>
        <dbReference type="ChEBI" id="CHEBI:18420"/>
    </cofactor>
    <cofactor evidence="17">
        <name>Mn(2+)</name>
        <dbReference type="ChEBI" id="CHEBI:29035"/>
    </cofactor>
    <text evidence="17">Binds 1 Mg(2+) or Mn(2+) ion per subunit.</text>
</comment>
<protein>
    <recommendedName>
        <fullName evidence="7 15">3-isopropylmalate dehydrogenase</fullName>
        <ecNumber evidence="6 15">1.1.1.85</ecNumber>
    </recommendedName>
</protein>
<comment type="similarity">
    <text evidence="4">Belongs to the isocitrate and isopropylmalate dehydrogenases family. LeuB type 1 subfamily.</text>
</comment>
<evidence type="ECO:0000256" key="3">
    <source>
        <dbReference type="ARBA" id="ARBA00004762"/>
    </source>
</evidence>
<dbReference type="InterPro" id="IPR004429">
    <property type="entry name" value="Isopropylmalate_DH"/>
</dbReference>
<evidence type="ECO:0000256" key="16">
    <source>
        <dbReference type="RuleBase" id="RU004443"/>
    </source>
</evidence>
<keyword evidence="11" id="KW-0460">Magnesium</keyword>
<dbReference type="Proteomes" id="UP001524570">
    <property type="component" value="Unassembled WGS sequence"/>
</dbReference>
<dbReference type="Gene3D" id="3.40.718.10">
    <property type="entry name" value="Isopropylmalate Dehydrogenase"/>
    <property type="match status" value="1"/>
</dbReference>
<proteinExistence type="inferred from homology"/>
<evidence type="ECO:0000256" key="17">
    <source>
        <dbReference type="RuleBase" id="RU004445"/>
    </source>
</evidence>
<comment type="function">
    <text evidence="17">Catalyzes the oxidation of 3-carboxy-2-hydroxy-4-methylpentanoate (3-isopropylmalate) to 3-carboxy-4-methyl-2-oxopentanoate. The product decarboxylates to 4-methyl-2 oxopentanoate.</text>
</comment>
<evidence type="ECO:0000256" key="8">
    <source>
        <dbReference type="ARBA" id="ARBA00022430"/>
    </source>
</evidence>
<keyword evidence="10 17" id="KW-0479">Metal-binding</keyword>
<name>A0ABT1TXH5_9GAMM</name>
<keyword evidence="14 17" id="KW-0100">Branched-chain amino acid biosynthesis</keyword>
<dbReference type="GO" id="GO:0003862">
    <property type="term" value="F:3-isopropylmalate dehydrogenase activity"/>
    <property type="evidence" value="ECO:0007669"/>
    <property type="project" value="UniProtKB-EC"/>
</dbReference>
<evidence type="ECO:0000256" key="2">
    <source>
        <dbReference type="ARBA" id="ARBA00001936"/>
    </source>
</evidence>
<evidence type="ECO:0000256" key="13">
    <source>
        <dbReference type="ARBA" id="ARBA00023027"/>
    </source>
</evidence>
<evidence type="ECO:0000256" key="14">
    <source>
        <dbReference type="ARBA" id="ARBA00023304"/>
    </source>
</evidence>
<dbReference type="PROSITE" id="PS00470">
    <property type="entry name" value="IDH_IMDH"/>
    <property type="match status" value="1"/>
</dbReference>
<dbReference type="Pfam" id="PF00180">
    <property type="entry name" value="Iso_dh"/>
    <property type="match status" value="1"/>
</dbReference>
<organism evidence="19 20">
    <name type="scientific">Methylomonas rosea</name>
    <dbReference type="NCBI Taxonomy" id="2952227"/>
    <lineage>
        <taxon>Bacteria</taxon>
        <taxon>Pseudomonadati</taxon>
        <taxon>Pseudomonadota</taxon>
        <taxon>Gammaproteobacteria</taxon>
        <taxon>Methylococcales</taxon>
        <taxon>Methylococcaceae</taxon>
        <taxon>Methylomonas</taxon>
    </lineage>
</organism>
<keyword evidence="8 17" id="KW-0432">Leucine biosynthesis</keyword>